<feature type="region of interest" description="Disordered" evidence="1">
    <location>
        <begin position="1"/>
        <end position="59"/>
    </location>
</feature>
<evidence type="ECO:0000313" key="3">
    <source>
        <dbReference type="Proteomes" id="UP001210865"/>
    </source>
</evidence>
<dbReference type="EMBL" id="CP115174">
    <property type="protein sequence ID" value="WBO22966.1"/>
    <property type="molecule type" value="Genomic_DNA"/>
</dbReference>
<keyword evidence="3" id="KW-1185">Reference proteome</keyword>
<protein>
    <submittedName>
        <fullName evidence="2">DUF4169 family protein</fullName>
    </submittedName>
</protein>
<dbReference type="RefSeq" id="WP_270077603.1">
    <property type="nucleotide sequence ID" value="NZ_CP115174.1"/>
</dbReference>
<evidence type="ECO:0000313" key="2">
    <source>
        <dbReference type="EMBL" id="WBO22966.1"/>
    </source>
</evidence>
<dbReference type="InterPro" id="IPR025227">
    <property type="entry name" value="DUF4169"/>
</dbReference>
<proteinExistence type="predicted"/>
<accession>A0ABY7NR96</accession>
<sequence length="59" mass="6551">MAEIINLNRARKAKAKDEAAKTAEANRTKFGRTRAEREAEAAEQARRAALLDGAKREEP</sequence>
<feature type="compositionally biased region" description="Basic and acidic residues" evidence="1">
    <location>
        <begin position="15"/>
        <end position="46"/>
    </location>
</feature>
<organism evidence="2 3">
    <name type="scientific">Sphingomonas abietis</name>
    <dbReference type="NCBI Taxonomy" id="3012344"/>
    <lineage>
        <taxon>Bacteria</taxon>
        <taxon>Pseudomonadati</taxon>
        <taxon>Pseudomonadota</taxon>
        <taxon>Alphaproteobacteria</taxon>
        <taxon>Sphingomonadales</taxon>
        <taxon>Sphingomonadaceae</taxon>
        <taxon>Sphingomonas</taxon>
    </lineage>
</organism>
<name>A0ABY7NR96_9SPHN</name>
<gene>
    <name evidence="2" type="ORF">PBT88_02145</name>
</gene>
<dbReference type="Pfam" id="PF13770">
    <property type="entry name" value="DUF4169"/>
    <property type="match status" value="1"/>
</dbReference>
<reference evidence="2 3" key="1">
    <citation type="submission" date="2022-12" db="EMBL/GenBank/DDBJ databases">
        <title>Sphingomonas abieness sp. nov., an endophytic bacterium isolated from Abies koreana.</title>
        <authorList>
            <person name="Jiang L."/>
            <person name="Lee J."/>
        </authorList>
    </citation>
    <scope>NUCLEOTIDE SEQUENCE [LARGE SCALE GENOMIC DNA]</scope>
    <source>
        <strain evidence="3">PAMB 00755</strain>
    </source>
</reference>
<evidence type="ECO:0000256" key="1">
    <source>
        <dbReference type="SAM" id="MobiDB-lite"/>
    </source>
</evidence>
<dbReference type="Proteomes" id="UP001210865">
    <property type="component" value="Chromosome"/>
</dbReference>